<evidence type="ECO:0000256" key="7">
    <source>
        <dbReference type="ARBA" id="ARBA00023054"/>
    </source>
</evidence>
<gene>
    <name evidence="10" type="ORF">N7498_003955</name>
</gene>
<feature type="compositionally biased region" description="Basic and acidic residues" evidence="9">
    <location>
        <begin position="203"/>
        <end position="213"/>
    </location>
</feature>
<evidence type="ECO:0000256" key="1">
    <source>
        <dbReference type="ARBA" id="ARBA00002773"/>
    </source>
</evidence>
<proteinExistence type="inferred from homology"/>
<keyword evidence="8" id="KW-0539">Nucleus</keyword>
<dbReference type="Proteomes" id="UP001150904">
    <property type="component" value="Unassembled WGS sequence"/>
</dbReference>
<evidence type="ECO:0000313" key="10">
    <source>
        <dbReference type="EMBL" id="KAJ5212309.1"/>
    </source>
</evidence>
<name>A0A9W9N350_9EURO</name>
<dbReference type="Pfam" id="PF10153">
    <property type="entry name" value="Efg1"/>
    <property type="match status" value="1"/>
</dbReference>
<evidence type="ECO:0000256" key="6">
    <source>
        <dbReference type="ARBA" id="ARBA00022552"/>
    </source>
</evidence>
<comment type="subcellular location">
    <subcellularLocation>
        <location evidence="2">Nucleus</location>
        <location evidence="2">Nucleolus</location>
    </subcellularLocation>
</comment>
<reference evidence="10" key="2">
    <citation type="journal article" date="2023" name="IMA Fungus">
        <title>Comparative genomic study of the Penicillium genus elucidates a diverse pangenome and 15 lateral gene transfer events.</title>
        <authorList>
            <person name="Petersen C."/>
            <person name="Sorensen T."/>
            <person name="Nielsen M.R."/>
            <person name="Sondergaard T.E."/>
            <person name="Sorensen J.L."/>
            <person name="Fitzpatrick D.A."/>
            <person name="Frisvad J.C."/>
            <person name="Nielsen K.L."/>
        </authorList>
    </citation>
    <scope>NUCLEOTIDE SEQUENCE</scope>
    <source>
        <strain evidence="10">IBT 15544</strain>
    </source>
</reference>
<dbReference type="PANTHER" id="PTHR33911:SF1">
    <property type="entry name" value="RRNA-PROCESSING PROTEIN EFG1"/>
    <property type="match status" value="1"/>
</dbReference>
<dbReference type="OrthoDB" id="47732at2759"/>
<dbReference type="EMBL" id="JAPQKR010000008">
    <property type="protein sequence ID" value="KAJ5212309.1"/>
    <property type="molecule type" value="Genomic_DNA"/>
</dbReference>
<feature type="compositionally biased region" description="Basic and acidic residues" evidence="9">
    <location>
        <begin position="1"/>
        <end position="22"/>
    </location>
</feature>
<dbReference type="GO" id="GO:0000462">
    <property type="term" value="P:maturation of SSU-rRNA from tricistronic rRNA transcript (SSU-rRNA, 5.8S rRNA, LSU-rRNA)"/>
    <property type="evidence" value="ECO:0007669"/>
    <property type="project" value="TreeGrafter"/>
</dbReference>
<feature type="compositionally biased region" description="Acidic residues" evidence="9">
    <location>
        <begin position="311"/>
        <end position="321"/>
    </location>
</feature>
<comment type="function">
    <text evidence="1">Involved in rRNA processing.</text>
</comment>
<sequence length="321" mass="36739">MPDSKPDRVSKRKSRDGDEVPRKKQHRGPPADDVQFEDYGSGDNVPAKSSRKYKDKFAPRPERQYPSVNELKKRIRDVKRLLQKPSLPADARILQERALAGYEQDLSEENTRRDRSQMISKYHFVRFLDRKNATKQLNRLERRQKEQSLDSEQKKQLESKIHATRVNLNYTIYYPLTEKYIALYPKSKASDKDGAESGSEPEPETKTQGDETKPPLWSVVEKCMEEGTLDKLRDGKLNIGADGKQIAAPAAKASGDTDIKKSKTKKSKEPEAPRKSQPTRTDTDKSKYENFNRRDRRREQAKAAPVPVQADGDDSDGGFFE</sequence>
<keyword evidence="11" id="KW-1185">Reference proteome</keyword>
<evidence type="ECO:0000256" key="8">
    <source>
        <dbReference type="ARBA" id="ARBA00023242"/>
    </source>
</evidence>
<comment type="caution">
    <text evidence="10">The sequence shown here is derived from an EMBL/GenBank/DDBJ whole genome shotgun (WGS) entry which is preliminary data.</text>
</comment>
<dbReference type="GeneID" id="83178318"/>
<organism evidence="10 11">
    <name type="scientific">Penicillium cinerascens</name>
    <dbReference type="NCBI Taxonomy" id="70096"/>
    <lineage>
        <taxon>Eukaryota</taxon>
        <taxon>Fungi</taxon>
        <taxon>Dikarya</taxon>
        <taxon>Ascomycota</taxon>
        <taxon>Pezizomycotina</taxon>
        <taxon>Eurotiomycetes</taxon>
        <taxon>Eurotiomycetidae</taxon>
        <taxon>Eurotiales</taxon>
        <taxon>Aspergillaceae</taxon>
        <taxon>Penicillium</taxon>
    </lineage>
</organism>
<dbReference type="InterPro" id="IPR050786">
    <property type="entry name" value="EFG1_rRNA-proc"/>
</dbReference>
<comment type="similarity">
    <text evidence="3">Belongs to the EFG1 family.</text>
</comment>
<reference evidence="10" key="1">
    <citation type="submission" date="2022-12" db="EMBL/GenBank/DDBJ databases">
        <authorList>
            <person name="Petersen C."/>
        </authorList>
    </citation>
    <scope>NUCLEOTIDE SEQUENCE</scope>
    <source>
        <strain evidence="10">IBT 15544</strain>
    </source>
</reference>
<feature type="compositionally biased region" description="Basic and acidic residues" evidence="9">
    <location>
        <begin position="281"/>
        <end position="301"/>
    </location>
</feature>
<evidence type="ECO:0000256" key="3">
    <source>
        <dbReference type="ARBA" id="ARBA00006916"/>
    </source>
</evidence>
<dbReference type="GO" id="GO:0005730">
    <property type="term" value="C:nucleolus"/>
    <property type="evidence" value="ECO:0007669"/>
    <property type="project" value="UniProtKB-SubCell"/>
</dbReference>
<evidence type="ECO:0000256" key="5">
    <source>
        <dbReference type="ARBA" id="ARBA00019827"/>
    </source>
</evidence>
<dbReference type="RefSeq" id="XP_058310479.1">
    <property type="nucleotide sequence ID" value="XM_058451017.1"/>
</dbReference>
<keyword evidence="6" id="KW-0698">rRNA processing</keyword>
<dbReference type="InterPro" id="IPR019310">
    <property type="entry name" value="Efg1"/>
</dbReference>
<feature type="region of interest" description="Disordered" evidence="9">
    <location>
        <begin position="245"/>
        <end position="321"/>
    </location>
</feature>
<protein>
    <recommendedName>
        <fullName evidence="4">rRNA-processing protein EFG1</fullName>
    </recommendedName>
    <alternativeName>
        <fullName evidence="5">rRNA-processing protein efg1</fullName>
    </alternativeName>
</protein>
<accession>A0A9W9N350</accession>
<keyword evidence="7" id="KW-0175">Coiled coil</keyword>
<evidence type="ECO:0000256" key="9">
    <source>
        <dbReference type="SAM" id="MobiDB-lite"/>
    </source>
</evidence>
<dbReference type="GO" id="GO:0030688">
    <property type="term" value="C:preribosome, small subunit precursor"/>
    <property type="evidence" value="ECO:0007669"/>
    <property type="project" value="TreeGrafter"/>
</dbReference>
<evidence type="ECO:0000313" key="11">
    <source>
        <dbReference type="Proteomes" id="UP001150904"/>
    </source>
</evidence>
<feature type="region of interest" description="Disordered" evidence="9">
    <location>
        <begin position="1"/>
        <end position="68"/>
    </location>
</feature>
<dbReference type="PANTHER" id="PTHR33911">
    <property type="entry name" value="RRNA-PROCESSING PROTEIN EFG1"/>
    <property type="match status" value="1"/>
</dbReference>
<dbReference type="AlphaFoldDB" id="A0A9W9N350"/>
<feature type="region of interest" description="Disordered" evidence="9">
    <location>
        <begin position="189"/>
        <end position="222"/>
    </location>
</feature>
<feature type="compositionally biased region" description="Basic and acidic residues" evidence="9">
    <location>
        <begin position="255"/>
        <end position="274"/>
    </location>
</feature>
<evidence type="ECO:0000256" key="4">
    <source>
        <dbReference type="ARBA" id="ARBA00018689"/>
    </source>
</evidence>
<evidence type="ECO:0000256" key="2">
    <source>
        <dbReference type="ARBA" id="ARBA00004604"/>
    </source>
</evidence>